<dbReference type="Proteomes" id="UP000254424">
    <property type="component" value="Unassembled WGS sequence"/>
</dbReference>
<dbReference type="NCBIfam" id="TIGR02622">
    <property type="entry name" value="CDP_4_6_dhtase"/>
    <property type="match status" value="1"/>
</dbReference>
<reference evidence="2 3" key="1">
    <citation type="submission" date="2018-06" db="EMBL/GenBank/DDBJ databases">
        <authorList>
            <consortium name="Pathogen Informatics"/>
            <person name="Doyle S."/>
        </authorList>
    </citation>
    <scope>NUCLEOTIDE SEQUENCE [LARGE SCALE GENOMIC DNA]</scope>
    <source>
        <strain evidence="2 3">NCTC11155</strain>
    </source>
</reference>
<accession>A0A380YKU6</accession>
<gene>
    <name evidence="2" type="primary">rfbG_1</name>
    <name evidence="2" type="ORF">NCTC11155_00709</name>
</gene>
<dbReference type="PANTHER" id="PTHR43000">
    <property type="entry name" value="DTDP-D-GLUCOSE 4,6-DEHYDRATASE-RELATED"/>
    <property type="match status" value="1"/>
</dbReference>
<dbReference type="SUPFAM" id="SSF51735">
    <property type="entry name" value="NAD(P)-binding Rossmann-fold domains"/>
    <property type="match status" value="1"/>
</dbReference>
<dbReference type="GeneID" id="93070647"/>
<dbReference type="InterPro" id="IPR013445">
    <property type="entry name" value="CDP_4_6_deHydtase"/>
</dbReference>
<dbReference type="Gene3D" id="3.90.25.10">
    <property type="entry name" value="UDP-galactose 4-epimerase, domain 1"/>
    <property type="match status" value="1"/>
</dbReference>
<keyword evidence="2" id="KW-0456">Lyase</keyword>
<feature type="domain" description="NAD(P)-binding" evidence="1">
    <location>
        <begin position="13"/>
        <end position="323"/>
    </location>
</feature>
<evidence type="ECO:0000313" key="2">
    <source>
        <dbReference type="EMBL" id="SUV28756.1"/>
    </source>
</evidence>
<dbReference type="OrthoDB" id="9779041at2"/>
<name>A0A380YKU6_9BACE</name>
<protein>
    <submittedName>
        <fullName evidence="2">CDP-glucose 4,6-dehydratase</fullName>
        <ecNumber evidence="2">4.2.1.45</ecNumber>
    </submittedName>
</protein>
<evidence type="ECO:0000313" key="3">
    <source>
        <dbReference type="Proteomes" id="UP000254424"/>
    </source>
</evidence>
<dbReference type="InterPro" id="IPR016040">
    <property type="entry name" value="NAD(P)-bd_dom"/>
</dbReference>
<dbReference type="EMBL" id="UFSX01000001">
    <property type="protein sequence ID" value="SUV28756.1"/>
    <property type="molecule type" value="Genomic_DNA"/>
</dbReference>
<dbReference type="RefSeq" id="WP_004289864.1">
    <property type="nucleotide sequence ID" value="NZ_CABKNQ010000019.1"/>
</dbReference>
<organism evidence="2 3">
    <name type="scientific">Bacteroides eggerthii</name>
    <dbReference type="NCBI Taxonomy" id="28111"/>
    <lineage>
        <taxon>Bacteria</taxon>
        <taxon>Pseudomonadati</taxon>
        <taxon>Bacteroidota</taxon>
        <taxon>Bacteroidia</taxon>
        <taxon>Bacteroidales</taxon>
        <taxon>Bacteroidaceae</taxon>
        <taxon>Bacteroides</taxon>
    </lineage>
</organism>
<dbReference type="GO" id="GO:0047733">
    <property type="term" value="F:CDP-glucose 4,6-dehydratase activity"/>
    <property type="evidence" value="ECO:0007669"/>
    <property type="project" value="UniProtKB-EC"/>
</dbReference>
<dbReference type="EC" id="4.2.1.45" evidence="2"/>
<dbReference type="AlphaFoldDB" id="A0A380YKU6"/>
<sequence length="367" mass="41594">MAFNNVYNGKKVLITGNTGFKGSWLSTWLLMLGADVYGYSNDIPTSPSMFETIGLPDKVHHYFGDIRNREEMNVYIQEVKPDFIFHLAAQAIVSTSYENPFDTITTNVVGTASVLEAMRNITWNCTCVLITSDKAYDNVEWIWGYRETDAVGGKDVYSGSKGAAELTIKCYWKSFFQAMPNIKLGVARAGNVIGGGDWAKDRIIVDCVKAFSVNQVVEIRCPKATRPWQHVLEPLSGYLNLGQFLYEEKVGSGEAFNFGPRAEQTKTVFELVQDLAEFWGLNRNNAAKLTGNIPFKEATLLKLNCDKALAYLNWHSTLHYKECVHYIADWYKAFYVQKNVDMYRLTTRQIEAYMECASKQNLEWGVI</sequence>
<dbReference type="InterPro" id="IPR036291">
    <property type="entry name" value="NAD(P)-bd_dom_sf"/>
</dbReference>
<evidence type="ECO:0000259" key="1">
    <source>
        <dbReference type="Pfam" id="PF16363"/>
    </source>
</evidence>
<dbReference type="Pfam" id="PF16363">
    <property type="entry name" value="GDP_Man_Dehyd"/>
    <property type="match status" value="1"/>
</dbReference>
<dbReference type="Gene3D" id="3.40.50.720">
    <property type="entry name" value="NAD(P)-binding Rossmann-like Domain"/>
    <property type="match status" value="1"/>
</dbReference>
<proteinExistence type="predicted"/>
<dbReference type="STRING" id="483216.BACEGG_01569"/>